<protein>
    <submittedName>
        <fullName evidence="1">Uncharacterized protein</fullName>
    </submittedName>
</protein>
<evidence type="ECO:0000313" key="2">
    <source>
        <dbReference type="Proteomes" id="UP000221020"/>
    </source>
</evidence>
<comment type="caution">
    <text evidence="1">The sequence shown here is derived from an EMBL/GenBank/DDBJ whole genome shotgun (WGS) entry which is preliminary data.</text>
</comment>
<gene>
    <name evidence="1" type="ORF">CON65_02510</name>
</gene>
<dbReference type="AlphaFoldDB" id="A0AA91ZVF8"/>
<name>A0AA91ZVF8_9BACI</name>
<sequence>MVRRRTVIRLEKQRKSENRFSSVKWNVHINLGKRNYRTKDMLGAYQDMQAISNKVNKILERENKR</sequence>
<organism evidence="1 2">
    <name type="scientific">Bacillus pseudomycoides</name>
    <dbReference type="NCBI Taxonomy" id="64104"/>
    <lineage>
        <taxon>Bacteria</taxon>
        <taxon>Bacillati</taxon>
        <taxon>Bacillota</taxon>
        <taxon>Bacilli</taxon>
        <taxon>Bacillales</taxon>
        <taxon>Bacillaceae</taxon>
        <taxon>Bacillus</taxon>
        <taxon>Bacillus cereus group</taxon>
    </lineage>
</organism>
<reference evidence="1 2" key="1">
    <citation type="submission" date="2017-09" db="EMBL/GenBank/DDBJ databases">
        <title>Large-scale bioinformatics analysis of Bacillus genomes uncovers conserved roles of natural products in bacterial physiology.</title>
        <authorList>
            <consortium name="Agbiome Team Llc"/>
            <person name="Bleich R.M."/>
            <person name="Grubbs K.J."/>
            <person name="Santa Maria K.C."/>
            <person name="Allen S.E."/>
            <person name="Farag S."/>
            <person name="Shank E.A."/>
            <person name="Bowers A."/>
        </authorList>
    </citation>
    <scope>NUCLEOTIDE SEQUENCE [LARGE SCALE GENOMIC DNA]</scope>
    <source>
        <strain evidence="1 2">AFS092012</strain>
    </source>
</reference>
<evidence type="ECO:0000313" key="1">
    <source>
        <dbReference type="EMBL" id="PED84387.1"/>
    </source>
</evidence>
<accession>A0AA91ZVF8</accession>
<dbReference type="EMBL" id="NVOR01000007">
    <property type="protein sequence ID" value="PED84387.1"/>
    <property type="molecule type" value="Genomic_DNA"/>
</dbReference>
<proteinExistence type="predicted"/>
<dbReference type="Proteomes" id="UP000221020">
    <property type="component" value="Unassembled WGS sequence"/>
</dbReference>